<feature type="region of interest" description="Disordered" evidence="1">
    <location>
        <begin position="1"/>
        <end position="61"/>
    </location>
</feature>
<dbReference type="AlphaFoldDB" id="A0A9Q3BNY7"/>
<name>A0A9Q3BNY7_9BASI</name>
<dbReference type="Proteomes" id="UP000765509">
    <property type="component" value="Unassembled WGS sequence"/>
</dbReference>
<keyword evidence="3" id="KW-1185">Reference proteome</keyword>
<feature type="region of interest" description="Disordered" evidence="1">
    <location>
        <begin position="78"/>
        <end position="102"/>
    </location>
</feature>
<reference evidence="2" key="1">
    <citation type="submission" date="2021-03" db="EMBL/GenBank/DDBJ databases">
        <title>Draft genome sequence of rust myrtle Austropuccinia psidii MF-1, a brazilian biotype.</title>
        <authorList>
            <person name="Quecine M.C."/>
            <person name="Pachon D.M.R."/>
            <person name="Bonatelli M.L."/>
            <person name="Correr F.H."/>
            <person name="Franceschini L.M."/>
            <person name="Leite T.F."/>
            <person name="Margarido G.R.A."/>
            <person name="Almeida C.A."/>
            <person name="Ferrarezi J.A."/>
            <person name="Labate C.A."/>
        </authorList>
    </citation>
    <scope>NUCLEOTIDE SEQUENCE</scope>
    <source>
        <strain evidence="2">MF-1</strain>
    </source>
</reference>
<feature type="compositionally biased region" description="Basic and acidic residues" evidence="1">
    <location>
        <begin position="24"/>
        <end position="43"/>
    </location>
</feature>
<evidence type="ECO:0000313" key="3">
    <source>
        <dbReference type="Proteomes" id="UP000765509"/>
    </source>
</evidence>
<organism evidence="2 3">
    <name type="scientific">Austropuccinia psidii MF-1</name>
    <dbReference type="NCBI Taxonomy" id="1389203"/>
    <lineage>
        <taxon>Eukaryota</taxon>
        <taxon>Fungi</taxon>
        <taxon>Dikarya</taxon>
        <taxon>Basidiomycota</taxon>
        <taxon>Pucciniomycotina</taxon>
        <taxon>Pucciniomycetes</taxon>
        <taxon>Pucciniales</taxon>
        <taxon>Sphaerophragmiaceae</taxon>
        <taxon>Austropuccinia</taxon>
    </lineage>
</organism>
<feature type="compositionally biased region" description="Polar residues" evidence="1">
    <location>
        <begin position="1"/>
        <end position="23"/>
    </location>
</feature>
<protein>
    <submittedName>
        <fullName evidence="2">Uncharacterized protein</fullName>
    </submittedName>
</protein>
<evidence type="ECO:0000313" key="2">
    <source>
        <dbReference type="EMBL" id="MBW0468317.1"/>
    </source>
</evidence>
<sequence>MNPHRSGSSYSIQSNRSGPGNSSDKLKRQECQPRGEAEMKDYKTSTSSKRPESFPTCNSEDIPVSVQELVYGSKVAGMGTSEKSSDMRNELLSSSEEVPGPIRYSRHYEGLDTHVLQRKSPQDKSLVENPKHFFRGP</sequence>
<dbReference type="EMBL" id="AVOT02001830">
    <property type="protein sequence ID" value="MBW0468317.1"/>
    <property type="molecule type" value="Genomic_DNA"/>
</dbReference>
<proteinExistence type="predicted"/>
<comment type="caution">
    <text evidence="2">The sequence shown here is derived from an EMBL/GenBank/DDBJ whole genome shotgun (WGS) entry which is preliminary data.</text>
</comment>
<accession>A0A9Q3BNY7</accession>
<evidence type="ECO:0000256" key="1">
    <source>
        <dbReference type="SAM" id="MobiDB-lite"/>
    </source>
</evidence>
<gene>
    <name evidence="2" type="ORF">O181_008032</name>
</gene>